<dbReference type="RefSeq" id="XP_074029970.1">
    <property type="nucleotide sequence ID" value="XM_074173869.1"/>
</dbReference>
<accession>A0A3S7SJS5</accession>
<protein>
    <submittedName>
        <fullName evidence="5">Cuticular protein 12</fullName>
    </submittedName>
</protein>
<dbReference type="Pfam" id="PF00379">
    <property type="entry name" value="Chitin_bind_4"/>
    <property type="match status" value="1"/>
</dbReference>
<dbReference type="GeneID" id="111517493"/>
<dbReference type="PRINTS" id="PR00947">
    <property type="entry name" value="CUTICLE"/>
</dbReference>
<feature type="region of interest" description="Disordered" evidence="3">
    <location>
        <begin position="59"/>
        <end position="81"/>
    </location>
</feature>
<evidence type="ECO:0000256" key="2">
    <source>
        <dbReference type="PROSITE-ProRule" id="PRU00497"/>
    </source>
</evidence>
<reference evidence="5" key="1">
    <citation type="submission" date="2017-11" db="EMBL/GenBank/DDBJ databases">
        <authorList>
            <person name="Wang Y.-W."/>
            <person name="Wan P.-J."/>
            <person name="Li G.-Q."/>
        </authorList>
    </citation>
    <scope>NUCLEOTIDE SEQUENCE</scope>
</reference>
<dbReference type="GO" id="GO:0008010">
    <property type="term" value="F:structural constituent of chitin-based larval cuticle"/>
    <property type="evidence" value="ECO:0007669"/>
    <property type="project" value="TreeGrafter"/>
</dbReference>
<feature type="chain" id="PRO_5019452134" evidence="4">
    <location>
        <begin position="24"/>
        <end position="156"/>
    </location>
</feature>
<dbReference type="InterPro" id="IPR031311">
    <property type="entry name" value="CHIT_BIND_RR_consensus"/>
</dbReference>
<evidence type="ECO:0000256" key="4">
    <source>
        <dbReference type="SAM" id="SignalP"/>
    </source>
</evidence>
<proteinExistence type="evidence at transcript level"/>
<dbReference type="EMBL" id="MG601559">
    <property type="protein sequence ID" value="AYA49884.1"/>
    <property type="molecule type" value="mRNA"/>
</dbReference>
<dbReference type="PANTHER" id="PTHR10380:SF173">
    <property type="entry name" value="CUTICULAR PROTEIN 47EF, ISOFORM C-RELATED"/>
    <property type="match status" value="1"/>
</dbReference>
<dbReference type="OrthoDB" id="6372059at2759"/>
<evidence type="ECO:0000313" key="5">
    <source>
        <dbReference type="EMBL" id="AYA49884.1"/>
    </source>
</evidence>
<dbReference type="InterPro" id="IPR050468">
    <property type="entry name" value="Cuticle_Struct_Prot"/>
</dbReference>
<feature type="compositionally biased region" description="Polar residues" evidence="3">
    <location>
        <begin position="139"/>
        <end position="156"/>
    </location>
</feature>
<dbReference type="PROSITE" id="PS00233">
    <property type="entry name" value="CHIT_BIND_RR_1"/>
    <property type="match status" value="1"/>
</dbReference>
<evidence type="ECO:0000256" key="1">
    <source>
        <dbReference type="ARBA" id="ARBA00022460"/>
    </source>
</evidence>
<name>A0A3S7SJS5_LEPDE</name>
<dbReference type="PROSITE" id="PS51155">
    <property type="entry name" value="CHIT_BIND_RR_2"/>
    <property type="match status" value="1"/>
</dbReference>
<organism evidence="5">
    <name type="scientific">Leptinotarsa decemlineata</name>
    <name type="common">Colorado potato beetle</name>
    <name type="synonym">Doryphora decemlineata</name>
    <dbReference type="NCBI Taxonomy" id="7539"/>
    <lineage>
        <taxon>Eukaryota</taxon>
        <taxon>Metazoa</taxon>
        <taxon>Ecdysozoa</taxon>
        <taxon>Arthropoda</taxon>
        <taxon>Hexapoda</taxon>
        <taxon>Insecta</taxon>
        <taxon>Pterygota</taxon>
        <taxon>Neoptera</taxon>
        <taxon>Endopterygota</taxon>
        <taxon>Coleoptera</taxon>
        <taxon>Polyphaga</taxon>
        <taxon>Cucujiformia</taxon>
        <taxon>Chrysomeloidea</taxon>
        <taxon>Chrysomelidae</taxon>
        <taxon>Chrysomelinae</taxon>
        <taxon>Doryphorini</taxon>
        <taxon>Leptinotarsa</taxon>
    </lineage>
</organism>
<evidence type="ECO:0000256" key="3">
    <source>
        <dbReference type="SAM" id="MobiDB-lite"/>
    </source>
</evidence>
<dbReference type="AlphaFoldDB" id="A0A3S7SJS5"/>
<feature type="compositionally biased region" description="Polar residues" evidence="3">
    <location>
        <begin position="59"/>
        <end position="68"/>
    </location>
</feature>
<feature type="signal peptide" evidence="4">
    <location>
        <begin position="1"/>
        <end position="23"/>
    </location>
</feature>
<dbReference type="InterPro" id="IPR000618">
    <property type="entry name" value="Insect_cuticle"/>
</dbReference>
<keyword evidence="1 2" id="KW-0193">Cuticle</keyword>
<dbReference type="GO" id="GO:0062129">
    <property type="term" value="C:chitin-based extracellular matrix"/>
    <property type="evidence" value="ECO:0007669"/>
    <property type="project" value="TreeGrafter"/>
</dbReference>
<keyword evidence="4" id="KW-0732">Signal</keyword>
<feature type="region of interest" description="Disordered" evidence="3">
    <location>
        <begin position="121"/>
        <end position="156"/>
    </location>
</feature>
<sequence length="156" mass="17401">MKVLNQALCFVVMGFNLLSETYAQQGDQIAIVRYENEGINADGSYQWSFETANGIRAQEQGQLKNAGTENEGPEVQGSYQYTSNDGVPIALSYIANEDGFQPQGEHLPTPPPIPLAIQRSLEWNAAHPEEEEAGRPQRQAPSVQPAYNNNRFQRKY</sequence>
<dbReference type="PANTHER" id="PTHR10380">
    <property type="entry name" value="CUTICLE PROTEIN"/>
    <property type="match status" value="1"/>
</dbReference>